<dbReference type="OrthoDB" id="253793at2"/>
<dbReference type="AlphaFoldDB" id="A0A5C6CHR2"/>
<accession>A0A5C6CHR2</accession>
<dbReference type="RefSeq" id="WP_146452235.1">
    <property type="nucleotide sequence ID" value="NZ_SJPS01000006.1"/>
</dbReference>
<dbReference type="Proteomes" id="UP000318437">
    <property type="component" value="Unassembled WGS sequence"/>
</dbReference>
<comment type="caution">
    <text evidence="1">The sequence shown here is derived from an EMBL/GenBank/DDBJ whole genome shotgun (WGS) entry which is preliminary data.</text>
</comment>
<reference evidence="1 2" key="1">
    <citation type="submission" date="2019-02" db="EMBL/GenBank/DDBJ databases">
        <title>Deep-cultivation of Planctomycetes and their phenomic and genomic characterization uncovers novel biology.</title>
        <authorList>
            <person name="Wiegand S."/>
            <person name="Jogler M."/>
            <person name="Boedeker C."/>
            <person name="Pinto D."/>
            <person name="Vollmers J."/>
            <person name="Rivas-Marin E."/>
            <person name="Kohn T."/>
            <person name="Peeters S.H."/>
            <person name="Heuer A."/>
            <person name="Rast P."/>
            <person name="Oberbeckmann S."/>
            <person name="Bunk B."/>
            <person name="Jeske O."/>
            <person name="Meyerdierks A."/>
            <person name="Storesund J.E."/>
            <person name="Kallscheuer N."/>
            <person name="Luecker S."/>
            <person name="Lage O.M."/>
            <person name="Pohl T."/>
            <person name="Merkel B.J."/>
            <person name="Hornburger P."/>
            <person name="Mueller R.-W."/>
            <person name="Bruemmer F."/>
            <person name="Labrenz M."/>
            <person name="Spormann A.M."/>
            <person name="Op Den Camp H."/>
            <person name="Overmann J."/>
            <person name="Amann R."/>
            <person name="Jetten M.S.M."/>
            <person name="Mascher T."/>
            <person name="Medema M.H."/>
            <person name="Devos D.P."/>
            <person name="Kaster A.-K."/>
            <person name="Ovreas L."/>
            <person name="Rohde M."/>
            <person name="Galperin M.Y."/>
            <person name="Jogler C."/>
        </authorList>
    </citation>
    <scope>NUCLEOTIDE SEQUENCE [LARGE SCALE GENOMIC DNA]</scope>
    <source>
        <strain evidence="1 2">Pla144</strain>
    </source>
</reference>
<keyword evidence="2" id="KW-1185">Reference proteome</keyword>
<gene>
    <name evidence="1" type="ORF">Pla144_39270</name>
</gene>
<name>A0A5C6CHR2_9BACT</name>
<proteinExistence type="predicted"/>
<evidence type="ECO:0000313" key="2">
    <source>
        <dbReference type="Proteomes" id="UP000318437"/>
    </source>
</evidence>
<organism evidence="1 2">
    <name type="scientific">Bythopirellula polymerisocia</name>
    <dbReference type="NCBI Taxonomy" id="2528003"/>
    <lineage>
        <taxon>Bacteria</taxon>
        <taxon>Pseudomonadati</taxon>
        <taxon>Planctomycetota</taxon>
        <taxon>Planctomycetia</taxon>
        <taxon>Pirellulales</taxon>
        <taxon>Lacipirellulaceae</taxon>
        <taxon>Bythopirellula</taxon>
    </lineage>
</organism>
<protein>
    <recommendedName>
        <fullName evidence="3">DUF3352 domain-containing protein</fullName>
    </recommendedName>
</protein>
<evidence type="ECO:0008006" key="3">
    <source>
        <dbReference type="Google" id="ProtNLM"/>
    </source>
</evidence>
<sequence>MQIEILGRRPLRIFPNLALLVALLSTMLLSPMRLLAAVPSDQLMSPQSRGFISVPNIESLIAHWHETQLGQLVQDESMRPFVEDVRKQIERKISGVRDKLGISVEDLRDVAGGEIGIAMVEVENGRAAVALTVDTTDRHRELEGFLAKLDRDLTKRGATKTTDNYEGTTLTTYDIPAKKENGIARQTVHFVKDNIFCASDSAIEANEMLNRFKDKSAGLAEVVTYQQTLQRCQKEAGDIVPDAQWFADPFGYARAVRSLESADAKRGGKDYVKILQEQGFDAVQSLGGFVNLSVGSSFELLHRTAVYAPAIPGEPDKYRLAMRMMKFPNQESLETHDWIPRKLASYRTFSIDMDNAFQFFGTLFDAIAGYEEAFAGVLEGLERDPYGPQVDVQKDFIAHLGDRVVLVTDYELPITPKCERFMIVVELSNEQAIAKTVEKFMKSDPNASSTEFENKIIWEIHEPEADLSGMDLDLNDLDLLEPTEGASQDDAFGASALTSSAVCVTDGHLFISSHAEFLRKVLSKQEEKNDLNDAGDFREVESVMNHLMPGPVAAKFFVRTDEAYRPTYDLLRQGKMPEAETLFGRLLNRLMTPEESEDEGILREQKIDGHQLPEFDMVRRYFGPAGTLVRTDADGWFIVGATLTKIAPQARASSTQLSSDVNSVR</sequence>
<evidence type="ECO:0000313" key="1">
    <source>
        <dbReference type="EMBL" id="TWU23752.1"/>
    </source>
</evidence>
<dbReference type="EMBL" id="SJPS01000006">
    <property type="protein sequence ID" value="TWU23752.1"/>
    <property type="molecule type" value="Genomic_DNA"/>
</dbReference>